<feature type="domain" description="MacB-like periplasmic core" evidence="9">
    <location>
        <begin position="17"/>
        <end position="228"/>
    </location>
</feature>
<feature type="transmembrane region" description="Helical" evidence="7">
    <location>
        <begin position="255"/>
        <end position="274"/>
    </location>
</feature>
<organism evidence="10">
    <name type="scientific">Caulobacter sp. 73W</name>
    <dbReference type="NCBI Taxonomy" id="3161137"/>
    <lineage>
        <taxon>Bacteria</taxon>
        <taxon>Pseudomonadati</taxon>
        <taxon>Pseudomonadota</taxon>
        <taxon>Alphaproteobacteria</taxon>
        <taxon>Caulobacterales</taxon>
        <taxon>Caulobacteraceae</taxon>
        <taxon>Caulobacter</taxon>
    </lineage>
</organism>
<sequence>MSLALATLIYEWRRYLAAIIALAFSGLLILAQVGMFMGMGKAFTANIDRARGDIMVLGPKAESLMNGGAGLPARVKPALYTNPAVVDVGEVMVNGGMWQNDPGPGKKRKREFAQAYAVDTWPNAVTLPVDFNEDLRVALLEPYGVAVDKTALARLGVKLGDKGSLNGKTVRVVAVLDNYPNMNAPMVFMSRDTLRKLGMNGRADRTGALIVRIKDPAQAVAVRDQLNATSGGAYRAWTRAELSEANQGALLKEQIIGIMLVFSLFVGMLIGVGITSQTLRGAILANIKEFASLRALGVGMGSLRLIVLELSFWVGVAGLGATGLMTAGIALLASAGGLPMAFPLGIVTMVGIFLVTISMLSGLMALGILKKSQPADLLR</sequence>
<dbReference type="Pfam" id="PF02687">
    <property type="entry name" value="FtsX"/>
    <property type="match status" value="1"/>
</dbReference>
<feature type="domain" description="ABC3 transporter permease C-terminal" evidence="8">
    <location>
        <begin position="262"/>
        <end position="373"/>
    </location>
</feature>
<keyword evidence="3" id="KW-1003">Cell membrane</keyword>
<dbReference type="InterPro" id="IPR005891">
    <property type="entry name" value="DevC"/>
</dbReference>
<dbReference type="InterPro" id="IPR051125">
    <property type="entry name" value="ABC-4/HrtB_transporter"/>
</dbReference>
<evidence type="ECO:0000256" key="2">
    <source>
        <dbReference type="ARBA" id="ARBA00022448"/>
    </source>
</evidence>
<dbReference type="RefSeq" id="WP_369058895.1">
    <property type="nucleotide sequence ID" value="NZ_CP158375.1"/>
</dbReference>
<keyword evidence="5 7" id="KW-1133">Transmembrane helix</keyword>
<protein>
    <submittedName>
        <fullName evidence="10">ABC transporter permease</fullName>
    </submittedName>
</protein>
<evidence type="ECO:0000256" key="7">
    <source>
        <dbReference type="SAM" id="Phobius"/>
    </source>
</evidence>
<dbReference type="PIRSF" id="PIRSF031773">
    <property type="entry name" value="DevC"/>
    <property type="match status" value="1"/>
</dbReference>
<evidence type="ECO:0000259" key="8">
    <source>
        <dbReference type="Pfam" id="PF02687"/>
    </source>
</evidence>
<dbReference type="Pfam" id="PF12704">
    <property type="entry name" value="MacB_PCD"/>
    <property type="match status" value="1"/>
</dbReference>
<keyword evidence="4 7" id="KW-0812">Transmembrane</keyword>
<dbReference type="AlphaFoldDB" id="A0AB39KQV8"/>
<dbReference type="PANTHER" id="PTHR43738:SF1">
    <property type="entry name" value="HEMIN TRANSPORT SYSTEM PERMEASE PROTEIN HRTB-RELATED"/>
    <property type="match status" value="1"/>
</dbReference>
<dbReference type="InterPro" id="IPR003838">
    <property type="entry name" value="ABC3_permease_C"/>
</dbReference>
<dbReference type="PANTHER" id="PTHR43738">
    <property type="entry name" value="ABC TRANSPORTER, MEMBRANE PROTEIN"/>
    <property type="match status" value="1"/>
</dbReference>
<dbReference type="EMBL" id="CP158375">
    <property type="protein sequence ID" value="XDO96039.1"/>
    <property type="molecule type" value="Genomic_DNA"/>
</dbReference>
<evidence type="ECO:0000256" key="6">
    <source>
        <dbReference type="ARBA" id="ARBA00023136"/>
    </source>
</evidence>
<dbReference type="InterPro" id="IPR025857">
    <property type="entry name" value="MacB_PCD"/>
</dbReference>
<evidence type="ECO:0000259" key="9">
    <source>
        <dbReference type="Pfam" id="PF12704"/>
    </source>
</evidence>
<proteinExistence type="predicted"/>
<gene>
    <name evidence="10" type="ORF">ABOZ73_14740</name>
</gene>
<name>A0AB39KQV8_9CAUL</name>
<evidence type="ECO:0000256" key="3">
    <source>
        <dbReference type="ARBA" id="ARBA00022475"/>
    </source>
</evidence>
<comment type="subcellular location">
    <subcellularLocation>
        <location evidence="1">Cell membrane</location>
        <topology evidence="1">Multi-pass membrane protein</topology>
    </subcellularLocation>
</comment>
<evidence type="ECO:0000313" key="10">
    <source>
        <dbReference type="EMBL" id="XDO96039.1"/>
    </source>
</evidence>
<feature type="transmembrane region" description="Helical" evidence="7">
    <location>
        <begin position="344"/>
        <end position="369"/>
    </location>
</feature>
<feature type="transmembrane region" description="Helical" evidence="7">
    <location>
        <begin position="310"/>
        <end position="332"/>
    </location>
</feature>
<reference evidence="10" key="1">
    <citation type="submission" date="2024-06" db="EMBL/GenBank/DDBJ databases">
        <title>Caulobacter inopinatus, sp. nov.</title>
        <authorList>
            <person name="Donachie S.P."/>
        </authorList>
    </citation>
    <scope>NUCLEOTIDE SEQUENCE</scope>
    <source>
        <strain evidence="10">73W</strain>
    </source>
</reference>
<evidence type="ECO:0000256" key="5">
    <source>
        <dbReference type="ARBA" id="ARBA00022989"/>
    </source>
</evidence>
<evidence type="ECO:0000256" key="4">
    <source>
        <dbReference type="ARBA" id="ARBA00022692"/>
    </source>
</evidence>
<feature type="transmembrane region" description="Helical" evidence="7">
    <location>
        <begin position="12"/>
        <end position="31"/>
    </location>
</feature>
<keyword evidence="2" id="KW-0813">Transport</keyword>
<accession>A0AB39KQV8</accession>
<dbReference type="GO" id="GO:0005886">
    <property type="term" value="C:plasma membrane"/>
    <property type="evidence" value="ECO:0007669"/>
    <property type="project" value="UniProtKB-SubCell"/>
</dbReference>
<evidence type="ECO:0000256" key="1">
    <source>
        <dbReference type="ARBA" id="ARBA00004651"/>
    </source>
</evidence>
<keyword evidence="6 7" id="KW-0472">Membrane</keyword>